<evidence type="ECO:0000256" key="5">
    <source>
        <dbReference type="ARBA" id="ARBA00023157"/>
    </source>
</evidence>
<dbReference type="InterPro" id="IPR038565">
    <property type="entry name" value="CLIP_sf"/>
</dbReference>
<feature type="signal peptide" evidence="8">
    <location>
        <begin position="1"/>
        <end position="20"/>
    </location>
</feature>
<gene>
    <name evidence="11" type="ORF">ILUMI_09745</name>
</gene>
<keyword evidence="2 8" id="KW-0732">Signal</keyword>
<accession>A0A8K0GE87</accession>
<dbReference type="Pfam" id="PF12032">
    <property type="entry name" value="CLIP"/>
    <property type="match status" value="1"/>
</dbReference>
<comment type="caution">
    <text evidence="11">The sequence shown here is derived from an EMBL/GenBank/DDBJ whole genome shotgun (WGS) entry which is preliminary data.</text>
</comment>
<evidence type="ECO:0000259" key="9">
    <source>
        <dbReference type="PROSITE" id="PS50240"/>
    </source>
</evidence>
<evidence type="ECO:0008006" key="13">
    <source>
        <dbReference type="Google" id="ProtNLM"/>
    </source>
</evidence>
<keyword evidence="12" id="KW-1185">Reference proteome</keyword>
<sequence>MMIILLFLYAVAASLNSVLTADTGFSCVTPNEENATCIPISSCDVIKRAIRYFDKDAIKFAQESQCGYEKEPLVCCGSTGRRIILVPETETTTVKFITSADVPAAIPPNNPLLPGNRECGYHLVKREEGRSTHIAEHPWLAILNYRRDNDTQLDPETKCMGTLINRKYILTLAECLFVQNYTLINAVLGEWSLTRDVERLSSKKHQSSNTAVVKVQVESYVSHPYYNKKSGNNNIGLIQLKRNMRYSDYIHPICLPPLEFPPPAPGLSMETAGWKLTADGTTSDTKLRLNITSVDREVCEKQFENFNKRFPNYVCAQPVEEETICNKERGNPLLTSYEKENMRGKRLYIEGILSENFGCKPEGKPNLYIRISRYIGWILRNIDA</sequence>
<keyword evidence="6" id="KW-0325">Glycoprotein</keyword>
<dbReference type="GO" id="GO:0004252">
    <property type="term" value="F:serine-type endopeptidase activity"/>
    <property type="evidence" value="ECO:0007669"/>
    <property type="project" value="InterPro"/>
</dbReference>
<evidence type="ECO:0000256" key="1">
    <source>
        <dbReference type="ARBA" id="ARBA00022670"/>
    </source>
</evidence>
<evidence type="ECO:0000313" key="11">
    <source>
        <dbReference type="EMBL" id="KAF2896429.1"/>
    </source>
</evidence>
<dbReference type="InterPro" id="IPR022700">
    <property type="entry name" value="CLIP"/>
</dbReference>
<comment type="similarity">
    <text evidence="7">Belongs to the peptidase S1 family. CLIP subfamily.</text>
</comment>
<evidence type="ECO:0000313" key="12">
    <source>
        <dbReference type="Proteomes" id="UP000801492"/>
    </source>
</evidence>
<dbReference type="SMART" id="SM00020">
    <property type="entry name" value="Tryp_SPc"/>
    <property type="match status" value="1"/>
</dbReference>
<dbReference type="SUPFAM" id="SSF50494">
    <property type="entry name" value="Trypsin-like serine proteases"/>
    <property type="match status" value="1"/>
</dbReference>
<evidence type="ECO:0000259" key="10">
    <source>
        <dbReference type="PROSITE" id="PS51888"/>
    </source>
</evidence>
<evidence type="ECO:0000256" key="6">
    <source>
        <dbReference type="ARBA" id="ARBA00023180"/>
    </source>
</evidence>
<dbReference type="GO" id="GO:0006508">
    <property type="term" value="P:proteolysis"/>
    <property type="evidence" value="ECO:0007669"/>
    <property type="project" value="UniProtKB-KW"/>
</dbReference>
<evidence type="ECO:0000256" key="2">
    <source>
        <dbReference type="ARBA" id="ARBA00022729"/>
    </source>
</evidence>
<proteinExistence type="inferred from homology"/>
<dbReference type="Gene3D" id="2.40.10.10">
    <property type="entry name" value="Trypsin-like serine proteases"/>
    <property type="match status" value="2"/>
</dbReference>
<dbReference type="PANTHER" id="PTHR24256">
    <property type="entry name" value="TRYPTASE-RELATED"/>
    <property type="match status" value="1"/>
</dbReference>
<feature type="domain" description="Peptidase S1" evidence="9">
    <location>
        <begin position="112"/>
        <end position="383"/>
    </location>
</feature>
<name>A0A8K0GE87_IGNLU</name>
<evidence type="ECO:0000256" key="7">
    <source>
        <dbReference type="ARBA" id="ARBA00024195"/>
    </source>
</evidence>
<evidence type="ECO:0000256" key="3">
    <source>
        <dbReference type="ARBA" id="ARBA00022801"/>
    </source>
</evidence>
<organism evidence="11 12">
    <name type="scientific">Ignelater luminosus</name>
    <name type="common">Cucubano</name>
    <name type="synonym">Pyrophorus luminosus</name>
    <dbReference type="NCBI Taxonomy" id="2038154"/>
    <lineage>
        <taxon>Eukaryota</taxon>
        <taxon>Metazoa</taxon>
        <taxon>Ecdysozoa</taxon>
        <taxon>Arthropoda</taxon>
        <taxon>Hexapoda</taxon>
        <taxon>Insecta</taxon>
        <taxon>Pterygota</taxon>
        <taxon>Neoptera</taxon>
        <taxon>Endopterygota</taxon>
        <taxon>Coleoptera</taxon>
        <taxon>Polyphaga</taxon>
        <taxon>Elateriformia</taxon>
        <taxon>Elateroidea</taxon>
        <taxon>Elateridae</taxon>
        <taxon>Agrypninae</taxon>
        <taxon>Pyrophorini</taxon>
        <taxon>Ignelater</taxon>
    </lineage>
</organism>
<evidence type="ECO:0000256" key="4">
    <source>
        <dbReference type="ARBA" id="ARBA00022825"/>
    </source>
</evidence>
<reference evidence="11" key="1">
    <citation type="submission" date="2019-08" db="EMBL/GenBank/DDBJ databases">
        <title>The genome of the North American firefly Photinus pyralis.</title>
        <authorList>
            <consortium name="Photinus pyralis genome working group"/>
            <person name="Fallon T.R."/>
            <person name="Sander Lower S.E."/>
            <person name="Weng J.-K."/>
        </authorList>
    </citation>
    <scope>NUCLEOTIDE SEQUENCE</scope>
    <source>
        <strain evidence="11">TRF0915ILg1</strain>
        <tissue evidence="11">Whole body</tissue>
    </source>
</reference>
<dbReference type="PROSITE" id="PS51888">
    <property type="entry name" value="CLIP"/>
    <property type="match status" value="1"/>
</dbReference>
<evidence type="ECO:0000256" key="8">
    <source>
        <dbReference type="SAM" id="SignalP"/>
    </source>
</evidence>
<dbReference type="CDD" id="cd00190">
    <property type="entry name" value="Tryp_SPc"/>
    <property type="match status" value="1"/>
</dbReference>
<dbReference type="SMART" id="SM00680">
    <property type="entry name" value="CLIP"/>
    <property type="match status" value="1"/>
</dbReference>
<dbReference type="Pfam" id="PF00089">
    <property type="entry name" value="Trypsin"/>
    <property type="match status" value="1"/>
</dbReference>
<feature type="domain" description="Clip" evidence="10">
    <location>
        <begin position="26"/>
        <end position="76"/>
    </location>
</feature>
<protein>
    <recommendedName>
        <fullName evidence="13">CLIP domain-containing serine protease</fullName>
    </recommendedName>
</protein>
<keyword evidence="3" id="KW-0378">Hydrolase</keyword>
<dbReference type="InterPro" id="IPR043504">
    <property type="entry name" value="Peptidase_S1_PA_chymotrypsin"/>
</dbReference>
<dbReference type="InterPro" id="IPR009003">
    <property type="entry name" value="Peptidase_S1_PA"/>
</dbReference>
<keyword evidence="5" id="KW-1015">Disulfide bond</keyword>
<feature type="chain" id="PRO_5035474450" description="CLIP domain-containing serine protease" evidence="8">
    <location>
        <begin position="21"/>
        <end position="384"/>
    </location>
</feature>
<dbReference type="PROSITE" id="PS50240">
    <property type="entry name" value="TRYPSIN_DOM"/>
    <property type="match status" value="1"/>
</dbReference>
<keyword evidence="1" id="KW-0645">Protease</keyword>
<keyword evidence="4" id="KW-0720">Serine protease</keyword>
<dbReference type="InterPro" id="IPR001254">
    <property type="entry name" value="Trypsin_dom"/>
</dbReference>
<dbReference type="Gene3D" id="3.30.1640.30">
    <property type="match status" value="1"/>
</dbReference>
<dbReference type="EMBL" id="VTPC01005130">
    <property type="protein sequence ID" value="KAF2896429.1"/>
    <property type="molecule type" value="Genomic_DNA"/>
</dbReference>
<dbReference type="AlphaFoldDB" id="A0A8K0GE87"/>
<dbReference type="InterPro" id="IPR051487">
    <property type="entry name" value="Ser/Thr_Proteases_Immune/Dev"/>
</dbReference>
<dbReference type="Proteomes" id="UP000801492">
    <property type="component" value="Unassembled WGS sequence"/>
</dbReference>
<dbReference type="FunFam" id="2.40.10.10:FF:000028">
    <property type="entry name" value="Serine protease easter"/>
    <property type="match status" value="1"/>
</dbReference>